<dbReference type="EMBL" id="FOWR01000089">
    <property type="protein sequence ID" value="SFQ38418.1"/>
    <property type="molecule type" value="Genomic_DNA"/>
</dbReference>
<sequence length="85" mass="9698">MNIEGWNKYVSCFRENFEGCTFKSELISKCGGNEDIAIAIYYHSRENALKWMDSPVPALDNKVPSREISNGGSNLVRQVIWRIPC</sequence>
<proteinExistence type="predicted"/>
<gene>
    <name evidence="2" type="ORF">SAMN03084138_04923</name>
</gene>
<dbReference type="OrthoDB" id="6058653at2"/>
<evidence type="ECO:0000313" key="3">
    <source>
        <dbReference type="Proteomes" id="UP000182692"/>
    </source>
</evidence>
<feature type="domain" description="Antitoxin Xre/MbcA/ParS-like toxin-binding" evidence="1">
    <location>
        <begin position="43"/>
        <end position="83"/>
    </location>
</feature>
<dbReference type="AlphaFoldDB" id="A0A1I5Y2K3"/>
<accession>A0A1I5Y2K3</accession>
<evidence type="ECO:0000259" key="1">
    <source>
        <dbReference type="Pfam" id="PF09722"/>
    </source>
</evidence>
<dbReference type="Proteomes" id="UP000182692">
    <property type="component" value="Unassembled WGS sequence"/>
</dbReference>
<reference evidence="2 3" key="1">
    <citation type="submission" date="2016-10" db="EMBL/GenBank/DDBJ databases">
        <authorList>
            <person name="de Groot N.N."/>
        </authorList>
    </citation>
    <scope>NUCLEOTIDE SEQUENCE [LARGE SCALE GENOMIC DNA]</scope>
    <source>
        <strain evidence="2 3">DSM 15893</strain>
    </source>
</reference>
<dbReference type="InterPro" id="IPR024467">
    <property type="entry name" value="Xre/MbcA/ParS-like_toxin-bd"/>
</dbReference>
<name>A0A1I5Y2K3_9GAMM</name>
<dbReference type="GeneID" id="300357341"/>
<organism evidence="2 3">
    <name type="scientific">Enterovibrio norvegicus DSM 15893</name>
    <dbReference type="NCBI Taxonomy" id="1121869"/>
    <lineage>
        <taxon>Bacteria</taxon>
        <taxon>Pseudomonadati</taxon>
        <taxon>Pseudomonadota</taxon>
        <taxon>Gammaproteobacteria</taxon>
        <taxon>Vibrionales</taxon>
        <taxon>Vibrionaceae</taxon>
        <taxon>Enterovibrio</taxon>
    </lineage>
</organism>
<dbReference type="RefSeq" id="WP_074929000.1">
    <property type="nucleotide sequence ID" value="NZ_FOWR01000089.1"/>
</dbReference>
<evidence type="ECO:0000313" key="2">
    <source>
        <dbReference type="EMBL" id="SFQ38418.1"/>
    </source>
</evidence>
<protein>
    <recommendedName>
        <fullName evidence="1">Antitoxin Xre/MbcA/ParS-like toxin-binding domain-containing protein</fullName>
    </recommendedName>
</protein>
<dbReference type="Pfam" id="PF09722">
    <property type="entry name" value="Xre_MbcA_ParS_C"/>
    <property type="match status" value="1"/>
</dbReference>